<dbReference type="PANTHER" id="PTHR47447">
    <property type="entry name" value="OS03G0856100 PROTEIN"/>
    <property type="match status" value="1"/>
</dbReference>
<evidence type="ECO:0000313" key="6">
    <source>
        <dbReference type="Proteomes" id="UP000239899"/>
    </source>
</evidence>
<dbReference type="OrthoDB" id="185373at2759"/>
<feature type="repeat" description="PPR" evidence="3">
    <location>
        <begin position="175"/>
        <end position="209"/>
    </location>
</feature>
<keyword evidence="2" id="KW-0677">Repeat</keyword>
<dbReference type="Proteomes" id="UP000239899">
    <property type="component" value="Unassembled WGS sequence"/>
</dbReference>
<dbReference type="PROSITE" id="PS51375">
    <property type="entry name" value="PPR"/>
    <property type="match status" value="2"/>
</dbReference>
<keyword evidence="4" id="KW-0732">Signal</keyword>
<accession>A0A2P6U0A3</accession>
<comment type="similarity">
    <text evidence="1">Belongs to the PPR family. P subfamily.</text>
</comment>
<keyword evidence="6" id="KW-1185">Reference proteome</keyword>
<dbReference type="PANTHER" id="PTHR47447:SF17">
    <property type="entry name" value="OS12G0638900 PROTEIN"/>
    <property type="match status" value="1"/>
</dbReference>
<feature type="chain" id="PRO_5015176753" evidence="4">
    <location>
        <begin position="22"/>
        <end position="235"/>
    </location>
</feature>
<protein>
    <submittedName>
        <fullName evidence="5">Lipoxygenase y domain-containing 1</fullName>
    </submittedName>
</protein>
<evidence type="ECO:0000256" key="1">
    <source>
        <dbReference type="ARBA" id="ARBA00007626"/>
    </source>
</evidence>
<evidence type="ECO:0000256" key="4">
    <source>
        <dbReference type="SAM" id="SignalP"/>
    </source>
</evidence>
<dbReference type="EMBL" id="LHPG02000003">
    <property type="protein sequence ID" value="PRW59734.1"/>
    <property type="molecule type" value="Genomic_DNA"/>
</dbReference>
<dbReference type="Gene3D" id="1.25.40.10">
    <property type="entry name" value="Tetratricopeptide repeat domain"/>
    <property type="match status" value="1"/>
</dbReference>
<organism evidence="5 6">
    <name type="scientific">Chlorella sorokiniana</name>
    <name type="common">Freshwater green alga</name>
    <dbReference type="NCBI Taxonomy" id="3076"/>
    <lineage>
        <taxon>Eukaryota</taxon>
        <taxon>Viridiplantae</taxon>
        <taxon>Chlorophyta</taxon>
        <taxon>core chlorophytes</taxon>
        <taxon>Trebouxiophyceae</taxon>
        <taxon>Chlorellales</taxon>
        <taxon>Chlorellaceae</taxon>
        <taxon>Chlorella clade</taxon>
        <taxon>Chlorella</taxon>
    </lineage>
</organism>
<dbReference type="InterPro" id="IPR011990">
    <property type="entry name" value="TPR-like_helical_dom_sf"/>
</dbReference>
<dbReference type="Pfam" id="PF13812">
    <property type="entry name" value="PPR_3"/>
    <property type="match status" value="1"/>
</dbReference>
<dbReference type="STRING" id="3076.A0A2P6U0A3"/>
<dbReference type="InterPro" id="IPR002885">
    <property type="entry name" value="PPR_rpt"/>
</dbReference>
<dbReference type="NCBIfam" id="TIGR00756">
    <property type="entry name" value="PPR"/>
    <property type="match status" value="2"/>
</dbReference>
<feature type="repeat" description="PPR" evidence="3">
    <location>
        <begin position="102"/>
        <end position="136"/>
    </location>
</feature>
<gene>
    <name evidence="5" type="ORF">C2E21_1606</name>
</gene>
<proteinExistence type="inferred from homology"/>
<dbReference type="Pfam" id="PF13041">
    <property type="entry name" value="PPR_2"/>
    <property type="match status" value="1"/>
</dbReference>
<evidence type="ECO:0000256" key="3">
    <source>
        <dbReference type="PROSITE-ProRule" id="PRU00708"/>
    </source>
</evidence>
<reference evidence="5 6" key="1">
    <citation type="journal article" date="2018" name="Plant J.">
        <title>Genome sequences of Chlorella sorokiniana UTEX 1602 and Micractinium conductrix SAG 241.80: implications to maltose excretion by a green alga.</title>
        <authorList>
            <person name="Arriola M.B."/>
            <person name="Velmurugan N."/>
            <person name="Zhang Y."/>
            <person name="Plunkett M.H."/>
            <person name="Hondzo H."/>
            <person name="Barney B.M."/>
        </authorList>
    </citation>
    <scope>NUCLEOTIDE SEQUENCE [LARGE SCALE GENOMIC DNA]</scope>
    <source>
        <strain evidence="6">UTEX 1602</strain>
    </source>
</reference>
<dbReference type="AlphaFoldDB" id="A0A2P6U0A3"/>
<evidence type="ECO:0000313" key="5">
    <source>
        <dbReference type="EMBL" id="PRW59734.1"/>
    </source>
</evidence>
<sequence length="235" mass="25125">MTAAAPAMLASGLLVLPLAASGPTFRPLPAAARAQPCTQRRPRRLTVAAAAQQAAVAAAAGVSEAQVRADVTRKIKKLGREGKPREAVAELAAMARLGVQPDTLAATALVDACARNGKMDMARNVFDELFGSLLTPDEVVFAVLLRGYGGAARPNWNEISSCLTEMESKHGITPSTVTYNALLECCCKTNDEERAEEIVNRMLLAGVQPDSYTLEAVRPKRSMRSLLKRAFDITF</sequence>
<comment type="caution">
    <text evidence="5">The sequence shown here is derived from an EMBL/GenBank/DDBJ whole genome shotgun (WGS) entry which is preliminary data.</text>
</comment>
<evidence type="ECO:0000256" key="2">
    <source>
        <dbReference type="ARBA" id="ARBA00022737"/>
    </source>
</evidence>
<name>A0A2P6U0A3_CHLSO</name>
<feature type="signal peptide" evidence="4">
    <location>
        <begin position="1"/>
        <end position="21"/>
    </location>
</feature>